<reference evidence="2 3" key="2">
    <citation type="submission" date="2018-11" db="EMBL/GenBank/DDBJ databases">
        <authorList>
            <consortium name="Pathogen Informatics"/>
        </authorList>
    </citation>
    <scope>NUCLEOTIDE SEQUENCE [LARGE SCALE GENOMIC DNA]</scope>
</reference>
<reference evidence="4" key="1">
    <citation type="submission" date="2017-02" db="UniProtKB">
        <authorList>
            <consortium name="WormBaseParasite"/>
        </authorList>
    </citation>
    <scope>IDENTIFICATION</scope>
</reference>
<dbReference type="AlphaFoldDB" id="A0A0N4TMZ0"/>
<protein>
    <submittedName>
        <fullName evidence="4">Neur_chan_memb domain-containing protein</fullName>
    </submittedName>
</protein>
<evidence type="ECO:0000313" key="4">
    <source>
        <dbReference type="WBParaSite" id="BPAG_0000983301-mRNA-1"/>
    </source>
</evidence>
<organism evidence="4">
    <name type="scientific">Brugia pahangi</name>
    <name type="common">Filarial nematode worm</name>
    <dbReference type="NCBI Taxonomy" id="6280"/>
    <lineage>
        <taxon>Eukaryota</taxon>
        <taxon>Metazoa</taxon>
        <taxon>Ecdysozoa</taxon>
        <taxon>Nematoda</taxon>
        <taxon>Chromadorea</taxon>
        <taxon>Rhabditida</taxon>
        <taxon>Spirurina</taxon>
        <taxon>Spiruromorpha</taxon>
        <taxon>Filarioidea</taxon>
        <taxon>Onchocercidae</taxon>
        <taxon>Brugia</taxon>
    </lineage>
</organism>
<dbReference type="WBParaSite" id="BPAG_0000983301-mRNA-1">
    <property type="protein sequence ID" value="BPAG_0000983301-mRNA-1"/>
    <property type="gene ID" value="BPAG_0000983301"/>
</dbReference>
<keyword evidence="3" id="KW-1185">Reference proteome</keyword>
<evidence type="ECO:0000256" key="1">
    <source>
        <dbReference type="SAM" id="Phobius"/>
    </source>
</evidence>
<sequence>MLHFLSKQYRTIYVKKYSFSFLQDTTVHGIPLSNGIPFDGSMERIYTTHLIFNARISSIPKQMYLWFTTTIPVTTTFITSITGSITIVSVLLSCAVRKSKRPYKPGHLPEFVDPSTKEADTYYGMRSTVAFPVKGIKIKRKHDLKEQEARADIELNPETKNRNDLDGRIQLGSIPVRENGKPVSSPTQNFHFKRSKCASSIYINMKHSDNNKSQHQMRFRNFTYQETKTKAFQKKKSDN</sequence>
<accession>A0A0N4TMZ0</accession>
<proteinExistence type="predicted"/>
<dbReference type="Proteomes" id="UP000278627">
    <property type="component" value="Unassembled WGS sequence"/>
</dbReference>
<evidence type="ECO:0000313" key="3">
    <source>
        <dbReference type="Proteomes" id="UP000278627"/>
    </source>
</evidence>
<dbReference type="EMBL" id="UZAD01013165">
    <property type="protein sequence ID" value="VDN90981.1"/>
    <property type="molecule type" value="Genomic_DNA"/>
</dbReference>
<feature type="transmembrane region" description="Helical" evidence="1">
    <location>
        <begin position="64"/>
        <end position="92"/>
    </location>
</feature>
<gene>
    <name evidence="2" type="ORF">BPAG_LOCUS9795</name>
</gene>
<keyword evidence="1" id="KW-0812">Transmembrane</keyword>
<keyword evidence="1" id="KW-1133">Transmembrane helix</keyword>
<evidence type="ECO:0000313" key="2">
    <source>
        <dbReference type="EMBL" id="VDN90981.1"/>
    </source>
</evidence>
<keyword evidence="1" id="KW-0472">Membrane</keyword>
<name>A0A0N4TMZ0_BRUPA</name>